<accession>A0A6A3GLJ6</accession>
<comment type="function">
    <text evidence="5">Effector that suppresses plant defense responses during pathogen infection.</text>
</comment>
<comment type="caution">
    <text evidence="6">The sequence shown here is derived from an EMBL/GenBank/DDBJ whole genome shotgun (WGS) entry which is preliminary data.</text>
</comment>
<comment type="subcellular location">
    <subcellularLocation>
        <location evidence="1 5">Secreted</location>
    </subcellularLocation>
</comment>
<comment type="domain">
    <text evidence="5">The RxLR-dEER motif acts to carry the protein into the host cell cytoplasm through binding to cell surface phosphatidylinositol-3-phosphate.</text>
</comment>
<evidence type="ECO:0000313" key="10">
    <source>
        <dbReference type="Proteomes" id="UP000434957"/>
    </source>
</evidence>
<dbReference type="EMBL" id="QXFV01007208">
    <property type="protein sequence ID" value="KAE8959335.1"/>
    <property type="molecule type" value="Genomic_DNA"/>
</dbReference>
<dbReference type="Pfam" id="PF16810">
    <property type="entry name" value="RXLR"/>
    <property type="match status" value="1"/>
</dbReference>
<evidence type="ECO:0000256" key="3">
    <source>
        <dbReference type="ARBA" id="ARBA00022525"/>
    </source>
</evidence>
<evidence type="ECO:0000256" key="4">
    <source>
        <dbReference type="ARBA" id="ARBA00022729"/>
    </source>
</evidence>
<keyword evidence="10" id="KW-1185">Reference proteome</keyword>
<evidence type="ECO:0000313" key="6">
    <source>
        <dbReference type="EMBL" id="KAE8959335.1"/>
    </source>
</evidence>
<dbReference type="EMBL" id="QXFU01007041">
    <property type="protein sequence ID" value="KAE8959394.1"/>
    <property type="molecule type" value="Genomic_DNA"/>
</dbReference>
<evidence type="ECO:0000256" key="1">
    <source>
        <dbReference type="ARBA" id="ARBA00004613"/>
    </source>
</evidence>
<evidence type="ECO:0000256" key="5">
    <source>
        <dbReference type="RuleBase" id="RU367124"/>
    </source>
</evidence>
<dbReference type="Proteomes" id="UP000434957">
    <property type="component" value="Unassembled WGS sequence"/>
</dbReference>
<evidence type="ECO:0000256" key="2">
    <source>
        <dbReference type="ARBA" id="ARBA00010400"/>
    </source>
</evidence>
<dbReference type="EMBL" id="QXFT01007030">
    <property type="protein sequence ID" value="KAE9267326.1"/>
    <property type="molecule type" value="Genomic_DNA"/>
</dbReference>
<dbReference type="OrthoDB" id="112322at2759"/>
<evidence type="ECO:0000313" key="7">
    <source>
        <dbReference type="EMBL" id="KAE8959394.1"/>
    </source>
</evidence>
<comment type="similarity">
    <text evidence="2 5">Belongs to the RxLR effector family.</text>
</comment>
<dbReference type="Proteomes" id="UP000435112">
    <property type="component" value="Unassembled WGS sequence"/>
</dbReference>
<name>A0A6A3GLJ6_9STRA</name>
<dbReference type="AlphaFoldDB" id="A0A6A3GLJ6"/>
<evidence type="ECO:0000313" key="11">
    <source>
        <dbReference type="Proteomes" id="UP000435112"/>
    </source>
</evidence>
<dbReference type="InterPro" id="IPR031825">
    <property type="entry name" value="RXLR"/>
</dbReference>
<reference evidence="9 11" key="1">
    <citation type="submission" date="2018-09" db="EMBL/GenBank/DDBJ databases">
        <title>Genomic investigation of the strawberry pathogen Phytophthora fragariae indicates pathogenicity is determined by transcriptional variation in three key races.</title>
        <authorList>
            <person name="Adams T.M."/>
            <person name="Armitage A.D."/>
            <person name="Sobczyk M.K."/>
            <person name="Bates H.J."/>
            <person name="Dunwell J.M."/>
            <person name="Nellist C.F."/>
            <person name="Harrison R.J."/>
        </authorList>
    </citation>
    <scope>NUCLEOTIDE SEQUENCE [LARGE SCALE GENOMIC DNA]</scope>
    <source>
        <strain evidence="6 9">SCRP249</strain>
        <strain evidence="7 11">SCRP324</strain>
        <strain evidence="8 10">SCRP333</strain>
    </source>
</reference>
<gene>
    <name evidence="6" type="ORF">PR001_g30749</name>
    <name evidence="7" type="ORF">PR002_g30554</name>
    <name evidence="8" type="ORF">PR003_g31815</name>
</gene>
<dbReference type="Proteomes" id="UP000429607">
    <property type="component" value="Unassembled WGS sequence"/>
</dbReference>
<keyword evidence="4" id="KW-0732">Signal</keyword>
<sequence length="283" mass="31804">MTGKFKAAVRLDGVILVALAILLTFADALPVTTDYKMISVQQTFQDNSRYDQNTRHLRAHKHSLDDEERAFGVNIPVISKLADKMSKNPKSEVEVFKLFAKMQLVNAKPNLFENPQFLKWTSAVTKGYKDSQAADMAIAFTLARQHGDEGLAKMIVEAKKVSSTKDVAARLEEAQMKNWLSKKETADNVFRALKIEKDGYISLRNPLLGNWVTYVEKIEENPYKLLLSKMRERYSDDIIAGLVGSARGKVVGPSIAQKVEGVVLRPRRSRSRSALFKVNCKVN</sequence>
<protein>
    <recommendedName>
        <fullName evidence="5">RxLR effector protein</fullName>
    </recommendedName>
</protein>
<evidence type="ECO:0000313" key="8">
    <source>
        <dbReference type="EMBL" id="KAE9267326.1"/>
    </source>
</evidence>
<keyword evidence="3 5" id="KW-0964">Secreted</keyword>
<organism evidence="6 9">
    <name type="scientific">Phytophthora rubi</name>
    <dbReference type="NCBI Taxonomy" id="129364"/>
    <lineage>
        <taxon>Eukaryota</taxon>
        <taxon>Sar</taxon>
        <taxon>Stramenopiles</taxon>
        <taxon>Oomycota</taxon>
        <taxon>Peronosporomycetes</taxon>
        <taxon>Peronosporales</taxon>
        <taxon>Peronosporaceae</taxon>
        <taxon>Phytophthora</taxon>
    </lineage>
</organism>
<evidence type="ECO:0000313" key="9">
    <source>
        <dbReference type="Proteomes" id="UP000429607"/>
    </source>
</evidence>
<proteinExistence type="inferred from homology"/>